<feature type="non-terminal residue" evidence="4">
    <location>
        <position position="1"/>
    </location>
</feature>
<evidence type="ECO:0000256" key="2">
    <source>
        <dbReference type="ARBA" id="ARBA00023043"/>
    </source>
</evidence>
<keyword evidence="2 3" id="KW-0040">ANK repeat</keyword>
<gene>
    <name evidence="4" type="ORF">MNOR_LOCUS12049</name>
</gene>
<reference evidence="4 5" key="1">
    <citation type="submission" date="2024-05" db="EMBL/GenBank/DDBJ databases">
        <authorList>
            <person name="Wallberg A."/>
        </authorList>
    </citation>
    <scope>NUCLEOTIDE SEQUENCE [LARGE SCALE GENOMIC DNA]</scope>
</reference>
<dbReference type="EMBL" id="CAXKWB010006479">
    <property type="protein sequence ID" value="CAL4082990.1"/>
    <property type="molecule type" value="Genomic_DNA"/>
</dbReference>
<feature type="non-terminal residue" evidence="4">
    <location>
        <position position="108"/>
    </location>
</feature>
<dbReference type="Gene3D" id="1.25.40.20">
    <property type="entry name" value="Ankyrin repeat-containing domain"/>
    <property type="match status" value="1"/>
</dbReference>
<proteinExistence type="predicted"/>
<dbReference type="PANTHER" id="PTHR24198:SF165">
    <property type="entry name" value="ANKYRIN REPEAT-CONTAINING PROTEIN-RELATED"/>
    <property type="match status" value="1"/>
</dbReference>
<evidence type="ECO:0000256" key="3">
    <source>
        <dbReference type="PROSITE-ProRule" id="PRU00023"/>
    </source>
</evidence>
<keyword evidence="1" id="KW-0677">Repeat</keyword>
<keyword evidence="5" id="KW-1185">Reference proteome</keyword>
<name>A0AAV2QJD5_MEGNR</name>
<accession>A0AAV2QJD5</accession>
<dbReference type="InterPro" id="IPR002110">
    <property type="entry name" value="Ankyrin_rpt"/>
</dbReference>
<dbReference type="PROSITE" id="PS50088">
    <property type="entry name" value="ANK_REPEAT"/>
    <property type="match status" value="1"/>
</dbReference>
<dbReference type="AlphaFoldDB" id="A0AAV2QJD5"/>
<organism evidence="4 5">
    <name type="scientific">Meganyctiphanes norvegica</name>
    <name type="common">Northern krill</name>
    <name type="synonym">Thysanopoda norvegica</name>
    <dbReference type="NCBI Taxonomy" id="48144"/>
    <lineage>
        <taxon>Eukaryota</taxon>
        <taxon>Metazoa</taxon>
        <taxon>Ecdysozoa</taxon>
        <taxon>Arthropoda</taxon>
        <taxon>Crustacea</taxon>
        <taxon>Multicrustacea</taxon>
        <taxon>Malacostraca</taxon>
        <taxon>Eumalacostraca</taxon>
        <taxon>Eucarida</taxon>
        <taxon>Euphausiacea</taxon>
        <taxon>Euphausiidae</taxon>
        <taxon>Meganyctiphanes</taxon>
    </lineage>
</organism>
<evidence type="ECO:0000313" key="4">
    <source>
        <dbReference type="EMBL" id="CAL4082990.1"/>
    </source>
</evidence>
<dbReference type="InterPro" id="IPR036770">
    <property type="entry name" value="Ankyrin_rpt-contain_sf"/>
</dbReference>
<dbReference type="Pfam" id="PF12796">
    <property type="entry name" value="Ank_2"/>
    <property type="match status" value="1"/>
</dbReference>
<dbReference type="Proteomes" id="UP001497623">
    <property type="component" value="Unassembled WGS sequence"/>
</dbReference>
<dbReference type="PROSITE" id="PS50297">
    <property type="entry name" value="ANK_REP_REGION"/>
    <property type="match status" value="1"/>
</dbReference>
<evidence type="ECO:0000256" key="1">
    <source>
        <dbReference type="ARBA" id="ARBA00022737"/>
    </source>
</evidence>
<dbReference type="SUPFAM" id="SSF48403">
    <property type="entry name" value="Ankyrin repeat"/>
    <property type="match status" value="1"/>
</dbReference>
<comment type="caution">
    <text evidence="4">The sequence shown here is derived from an EMBL/GenBank/DDBJ whole genome shotgun (WGS) entry which is preliminary data.</text>
</comment>
<dbReference type="PANTHER" id="PTHR24198">
    <property type="entry name" value="ANKYRIN REPEAT AND PROTEIN KINASE DOMAIN-CONTAINING PROTEIN"/>
    <property type="match status" value="1"/>
</dbReference>
<evidence type="ECO:0000313" key="5">
    <source>
        <dbReference type="Proteomes" id="UP001497623"/>
    </source>
</evidence>
<protein>
    <submittedName>
        <fullName evidence="4">Uncharacterized protein</fullName>
    </submittedName>
</protein>
<sequence length="108" mass="12023">EKMPCQCPDPDKGELPSDIYVAALYGKVGKVEKWLKSPKANVNQANEVGRTLLHIASRNGHSTLVKTLVKKYKSHLNTQDNTGMTALMWAVDEDLIEVVQILTETETE</sequence>
<feature type="repeat" description="ANK" evidence="3">
    <location>
        <begin position="48"/>
        <end position="71"/>
    </location>
</feature>